<proteinExistence type="predicted"/>
<dbReference type="InterPro" id="IPR058678">
    <property type="entry name" value="ARM_PUB"/>
</dbReference>
<dbReference type="AlphaFoldDB" id="A0AAD4SL42"/>
<dbReference type="InterPro" id="IPR011989">
    <property type="entry name" value="ARM-like"/>
</dbReference>
<dbReference type="EMBL" id="JAJJMB010010329">
    <property type="protein sequence ID" value="KAI3909286.1"/>
    <property type="molecule type" value="Genomic_DNA"/>
</dbReference>
<organism evidence="3 4">
    <name type="scientific">Papaver atlanticum</name>
    <dbReference type="NCBI Taxonomy" id="357466"/>
    <lineage>
        <taxon>Eukaryota</taxon>
        <taxon>Viridiplantae</taxon>
        <taxon>Streptophyta</taxon>
        <taxon>Embryophyta</taxon>
        <taxon>Tracheophyta</taxon>
        <taxon>Spermatophyta</taxon>
        <taxon>Magnoliopsida</taxon>
        <taxon>Ranunculales</taxon>
        <taxon>Papaveraceae</taxon>
        <taxon>Papaveroideae</taxon>
        <taxon>Papaver</taxon>
    </lineage>
</organism>
<feature type="compositionally biased region" description="Pro residues" evidence="1">
    <location>
        <begin position="44"/>
        <end position="55"/>
    </location>
</feature>
<reference evidence="3" key="1">
    <citation type="submission" date="2022-04" db="EMBL/GenBank/DDBJ databases">
        <title>A functionally conserved STORR gene fusion in Papaver species that diverged 16.8 million years ago.</title>
        <authorList>
            <person name="Catania T."/>
        </authorList>
    </citation>
    <scope>NUCLEOTIDE SEQUENCE</scope>
    <source>
        <strain evidence="3">S-188037</strain>
    </source>
</reference>
<evidence type="ECO:0000256" key="1">
    <source>
        <dbReference type="SAM" id="MobiDB-lite"/>
    </source>
</evidence>
<dbReference type="Proteomes" id="UP001202328">
    <property type="component" value="Unassembled WGS sequence"/>
</dbReference>
<comment type="caution">
    <text evidence="3">The sequence shown here is derived from an EMBL/GenBank/DDBJ whole genome shotgun (WGS) entry which is preliminary data.</text>
</comment>
<dbReference type="InterPro" id="IPR016024">
    <property type="entry name" value="ARM-type_fold"/>
</dbReference>
<dbReference type="PANTHER" id="PTHR47873:SF1">
    <property type="entry name" value="ARM REPEAT SUPERFAMILY PROTEIN"/>
    <property type="match status" value="1"/>
</dbReference>
<gene>
    <name evidence="3" type="ORF">MKW98_025928</name>
</gene>
<dbReference type="Gene3D" id="1.25.10.10">
    <property type="entry name" value="Leucine-rich Repeat Variant"/>
    <property type="match status" value="1"/>
</dbReference>
<feature type="compositionally biased region" description="Low complexity" evidence="1">
    <location>
        <begin position="64"/>
        <end position="83"/>
    </location>
</feature>
<feature type="region of interest" description="Disordered" evidence="1">
    <location>
        <begin position="26"/>
        <end position="125"/>
    </location>
</feature>
<evidence type="ECO:0000313" key="3">
    <source>
        <dbReference type="EMBL" id="KAI3909286.1"/>
    </source>
</evidence>
<feature type="compositionally biased region" description="Polar residues" evidence="1">
    <location>
        <begin position="94"/>
        <end position="105"/>
    </location>
</feature>
<sequence length="355" mass="37935">MKTHHGKLKTPPRPLFSCGMFRNCTESVLSPTTPNPNSHLPSTLPSPPVSNPQPPHSATNNPKSQTPHPESESSSSSSTTSQSFTQWRFPVQNPPTLNQESTLNHTPKEEPSLPPPPPPPQPPCTNLLELYRVAEIQLRTGTTGSRLLTLRLLERSLVPNPPTDVSKEPTCPVTVMKEIVRSLKDKEGAKPATKVLLALCLTEKNRHVAVEAGAVMEVVEVLTELDGAAAERALAALELICTVEEGVAEIRAHALAVPMLVEVMGRMVGRGKESAISVLAAIYCGGASGGGGDMVGPPEEVGRAVFMALQGECSARGRRKGTQLLKVAQENGRLDFGDEGGMVMVKSMDSGLRFD</sequence>
<feature type="compositionally biased region" description="Polar residues" evidence="1">
    <location>
        <begin position="26"/>
        <end position="43"/>
    </location>
</feature>
<feature type="compositionally biased region" description="Pro residues" evidence="1">
    <location>
        <begin position="112"/>
        <end position="123"/>
    </location>
</feature>
<dbReference type="Pfam" id="PF25598">
    <property type="entry name" value="ARM_PUB"/>
    <property type="match status" value="1"/>
</dbReference>
<dbReference type="SUPFAM" id="SSF48371">
    <property type="entry name" value="ARM repeat"/>
    <property type="match status" value="1"/>
</dbReference>
<keyword evidence="4" id="KW-1185">Reference proteome</keyword>
<feature type="domain" description="U-box" evidence="2">
    <location>
        <begin position="174"/>
        <end position="332"/>
    </location>
</feature>
<name>A0AAD4SL42_9MAGN</name>
<protein>
    <recommendedName>
        <fullName evidence="2">U-box domain-containing protein</fullName>
    </recommendedName>
</protein>
<dbReference type="PANTHER" id="PTHR47873">
    <property type="entry name" value="ARM REPEAT SUPERFAMILY PROTEIN"/>
    <property type="match status" value="1"/>
</dbReference>
<evidence type="ECO:0000313" key="4">
    <source>
        <dbReference type="Proteomes" id="UP001202328"/>
    </source>
</evidence>
<accession>A0AAD4SL42</accession>
<evidence type="ECO:0000259" key="2">
    <source>
        <dbReference type="Pfam" id="PF25598"/>
    </source>
</evidence>